<dbReference type="EMBL" id="CP078076">
    <property type="protein sequence ID" value="UPL12109.1"/>
    <property type="molecule type" value="Genomic_DNA"/>
</dbReference>
<evidence type="ECO:0000256" key="1">
    <source>
        <dbReference type="SAM" id="MobiDB-lite"/>
    </source>
</evidence>
<name>A0ABY4IH69_9MICO</name>
<sequence>MHSGDAPAAHARRSHRTARATLVVLAVALVILLLIAAEVFRRTSAEEAERASDPAFVTAPTPLPSGAPGSLIRSEEIDSAPVGTRAWRVLYHSRDLAGSDIAVSGLVVVPEGPAPENGRTVVSWAHPTTGAATACAPSLALDPFELIAGMHELLAEGYAVVATDYPGLGVEGASSYLLGVPEANSVLDIVRAAGRLDGAGTSARVVLWGHSQGGQAALFAAERAETYAPELSVRGVAVAAPAADLNALMTDDIVDVSGITIASFAIAAYRDAYAERFGEEAILSILTPEGAAATPDMAALCLLTHTEEIHAIAEPLVGSYVTADPATTEPWRTMLAENSAGGQPITVPVLVGQGEADELVRPAATDGYVARLCAAGTDVAYHRFPAVDHGYAAYATLPELLLWLPTLDSPREPHDTCG</sequence>
<gene>
    <name evidence="3" type="ORF">KV394_13755</name>
</gene>
<dbReference type="Proteomes" id="UP000831467">
    <property type="component" value="Chromosome"/>
</dbReference>
<dbReference type="PANTHER" id="PTHR34853">
    <property type="match status" value="1"/>
</dbReference>
<feature type="transmembrane region" description="Helical" evidence="2">
    <location>
        <begin position="20"/>
        <end position="40"/>
    </location>
</feature>
<protein>
    <submittedName>
        <fullName evidence="3">Lipase family protein</fullName>
    </submittedName>
</protein>
<accession>A0ABY4IH69</accession>
<dbReference type="PIRSF" id="PIRSF029171">
    <property type="entry name" value="Esterase_LipA"/>
    <property type="match status" value="1"/>
</dbReference>
<organism evidence="3 4">
    <name type="scientific">Microbacterium sufflavum</name>
    <dbReference type="NCBI Taxonomy" id="2851649"/>
    <lineage>
        <taxon>Bacteria</taxon>
        <taxon>Bacillati</taxon>
        <taxon>Actinomycetota</taxon>
        <taxon>Actinomycetes</taxon>
        <taxon>Micrococcales</taxon>
        <taxon>Microbacteriaceae</taxon>
        <taxon>Microbacterium</taxon>
    </lineage>
</organism>
<evidence type="ECO:0000313" key="4">
    <source>
        <dbReference type="Proteomes" id="UP000831467"/>
    </source>
</evidence>
<feature type="region of interest" description="Disordered" evidence="1">
    <location>
        <begin position="50"/>
        <end position="75"/>
    </location>
</feature>
<reference evidence="3 4" key="1">
    <citation type="submission" date="2021-06" db="EMBL/GenBank/DDBJ databases">
        <title>Genome-based taxonomic framework of Microbacterium strains isolated from marine environment, the description of four new species and reclassification of four preexisting species.</title>
        <authorList>
            <person name="Lee S.D."/>
            <person name="Kim S.-M."/>
            <person name="Byeon Y.-S."/>
            <person name="Yang H.L."/>
            <person name="Kim I.S."/>
        </authorList>
    </citation>
    <scope>NUCLEOTIDE SEQUENCE [LARGE SCALE GENOMIC DNA]</scope>
    <source>
        <strain evidence="3 4">SSW1-51</strain>
    </source>
</reference>
<evidence type="ECO:0000256" key="2">
    <source>
        <dbReference type="SAM" id="Phobius"/>
    </source>
</evidence>
<dbReference type="InterPro" id="IPR029058">
    <property type="entry name" value="AB_hydrolase_fold"/>
</dbReference>
<proteinExistence type="predicted"/>
<dbReference type="InterPro" id="IPR005152">
    <property type="entry name" value="Lipase_secreted"/>
</dbReference>
<dbReference type="Pfam" id="PF03583">
    <property type="entry name" value="LIP"/>
    <property type="match status" value="1"/>
</dbReference>
<dbReference type="SUPFAM" id="SSF53474">
    <property type="entry name" value="alpha/beta-Hydrolases"/>
    <property type="match status" value="1"/>
</dbReference>
<keyword evidence="2" id="KW-0472">Membrane</keyword>
<dbReference type="Gene3D" id="3.40.50.1820">
    <property type="entry name" value="alpha/beta hydrolase"/>
    <property type="match status" value="2"/>
</dbReference>
<evidence type="ECO:0000313" key="3">
    <source>
        <dbReference type="EMBL" id="UPL12109.1"/>
    </source>
</evidence>
<keyword evidence="2" id="KW-0812">Transmembrane</keyword>
<dbReference type="PANTHER" id="PTHR34853:SF1">
    <property type="entry name" value="LIPASE 5"/>
    <property type="match status" value="1"/>
</dbReference>
<dbReference type="RefSeq" id="WP_247981678.1">
    <property type="nucleotide sequence ID" value="NZ_CP078076.1"/>
</dbReference>
<keyword evidence="4" id="KW-1185">Reference proteome</keyword>
<keyword evidence="2" id="KW-1133">Transmembrane helix</keyword>